<name>A0A8J9UMJ1_9NEOP</name>
<dbReference type="EMBL" id="OV170223">
    <property type="protein sequence ID" value="CAH0722647.1"/>
    <property type="molecule type" value="Genomic_DNA"/>
</dbReference>
<gene>
    <name evidence="1" type="ORF">BINO364_LOCUS8575</name>
</gene>
<keyword evidence="2" id="KW-1185">Reference proteome</keyword>
<protein>
    <submittedName>
        <fullName evidence="1">Uncharacterized protein</fullName>
    </submittedName>
</protein>
<dbReference type="OrthoDB" id="7483988at2759"/>
<reference evidence="1" key="1">
    <citation type="submission" date="2021-12" db="EMBL/GenBank/DDBJ databases">
        <authorList>
            <person name="Martin H S."/>
        </authorList>
    </citation>
    <scope>NUCLEOTIDE SEQUENCE</scope>
</reference>
<evidence type="ECO:0000313" key="1">
    <source>
        <dbReference type="EMBL" id="CAH0722647.1"/>
    </source>
</evidence>
<accession>A0A8J9UMJ1</accession>
<dbReference type="Proteomes" id="UP000838878">
    <property type="component" value="Chromosome 3"/>
</dbReference>
<feature type="non-terminal residue" evidence="1">
    <location>
        <position position="74"/>
    </location>
</feature>
<dbReference type="AlphaFoldDB" id="A0A8J9UMJ1"/>
<evidence type="ECO:0000313" key="2">
    <source>
        <dbReference type="Proteomes" id="UP000838878"/>
    </source>
</evidence>
<sequence>MTVFFSLGALEGGHLGGGGGGSALGALRAAGSPPAPSLGASRHSLIGFQVVCPELIDELYSAGTGDGDGSRGYS</sequence>
<proteinExistence type="predicted"/>
<organism evidence="1 2">
    <name type="scientific">Brenthis ino</name>
    <name type="common">lesser marbled fritillary</name>
    <dbReference type="NCBI Taxonomy" id="405034"/>
    <lineage>
        <taxon>Eukaryota</taxon>
        <taxon>Metazoa</taxon>
        <taxon>Ecdysozoa</taxon>
        <taxon>Arthropoda</taxon>
        <taxon>Hexapoda</taxon>
        <taxon>Insecta</taxon>
        <taxon>Pterygota</taxon>
        <taxon>Neoptera</taxon>
        <taxon>Endopterygota</taxon>
        <taxon>Lepidoptera</taxon>
        <taxon>Glossata</taxon>
        <taxon>Ditrysia</taxon>
        <taxon>Papilionoidea</taxon>
        <taxon>Nymphalidae</taxon>
        <taxon>Heliconiinae</taxon>
        <taxon>Argynnini</taxon>
        <taxon>Brenthis</taxon>
    </lineage>
</organism>